<evidence type="ECO:0000256" key="11">
    <source>
        <dbReference type="ARBA" id="ARBA00048823"/>
    </source>
</evidence>
<dbReference type="EC" id="6.1.1.11" evidence="12"/>
<evidence type="ECO:0000256" key="7">
    <source>
        <dbReference type="ARBA" id="ARBA00022840"/>
    </source>
</evidence>
<keyword evidence="8 12" id="KW-0648">Protein biosynthesis</keyword>
<dbReference type="InterPro" id="IPR002314">
    <property type="entry name" value="aa-tRNA-synt_IIb"/>
</dbReference>
<gene>
    <name evidence="12 15" type="primary">serS</name>
    <name evidence="15" type="ORF">NV226_02975</name>
</gene>
<evidence type="ECO:0000256" key="6">
    <source>
        <dbReference type="ARBA" id="ARBA00022741"/>
    </source>
</evidence>
<reference evidence="15" key="1">
    <citation type="submission" date="2022-08" db="EMBL/GenBank/DDBJ databases">
        <title>Complete genome of Mycoplasma iguanae type strain 2327.</title>
        <authorList>
            <person name="Spergser J."/>
        </authorList>
    </citation>
    <scope>NUCLEOTIDE SEQUENCE</scope>
    <source>
        <strain evidence="15">2327</strain>
    </source>
</reference>
<comment type="caution">
    <text evidence="12">Lacks conserved residue(s) required for the propagation of feature annotation.</text>
</comment>
<evidence type="ECO:0000256" key="13">
    <source>
        <dbReference type="SAM" id="Coils"/>
    </source>
</evidence>
<evidence type="ECO:0000256" key="4">
    <source>
        <dbReference type="ARBA" id="ARBA00022490"/>
    </source>
</evidence>
<comment type="catalytic activity">
    <reaction evidence="10 12">
        <text>tRNA(Sec) + L-serine + ATP = L-seryl-tRNA(Sec) + AMP + diphosphate + H(+)</text>
        <dbReference type="Rhea" id="RHEA:42580"/>
        <dbReference type="Rhea" id="RHEA-COMP:9742"/>
        <dbReference type="Rhea" id="RHEA-COMP:10128"/>
        <dbReference type="ChEBI" id="CHEBI:15378"/>
        <dbReference type="ChEBI" id="CHEBI:30616"/>
        <dbReference type="ChEBI" id="CHEBI:33019"/>
        <dbReference type="ChEBI" id="CHEBI:33384"/>
        <dbReference type="ChEBI" id="CHEBI:78442"/>
        <dbReference type="ChEBI" id="CHEBI:78533"/>
        <dbReference type="ChEBI" id="CHEBI:456215"/>
        <dbReference type="EC" id="6.1.1.11"/>
    </reaction>
</comment>
<name>A0ABY5R916_9MOLU</name>
<keyword evidence="16" id="KW-1185">Reference proteome</keyword>
<feature type="domain" description="Aminoacyl-transfer RNA synthetases class-II family profile" evidence="14">
    <location>
        <begin position="175"/>
        <end position="412"/>
    </location>
</feature>
<dbReference type="PANTHER" id="PTHR43697:SF1">
    <property type="entry name" value="SERINE--TRNA LIGASE"/>
    <property type="match status" value="1"/>
</dbReference>
<dbReference type="Proteomes" id="UP001059252">
    <property type="component" value="Chromosome"/>
</dbReference>
<evidence type="ECO:0000256" key="1">
    <source>
        <dbReference type="ARBA" id="ARBA00004496"/>
    </source>
</evidence>
<dbReference type="PANTHER" id="PTHR43697">
    <property type="entry name" value="SERYL-TRNA SYNTHETASE"/>
    <property type="match status" value="1"/>
</dbReference>
<dbReference type="Gene3D" id="3.30.930.10">
    <property type="entry name" value="Bira Bifunctional Protein, Domain 2"/>
    <property type="match status" value="1"/>
</dbReference>
<dbReference type="Gene3D" id="1.10.287.40">
    <property type="entry name" value="Serine-tRNA synthetase, tRNA binding domain"/>
    <property type="match status" value="1"/>
</dbReference>
<dbReference type="NCBIfam" id="TIGR00414">
    <property type="entry name" value="serS"/>
    <property type="match status" value="1"/>
</dbReference>
<comment type="pathway">
    <text evidence="2 12">Aminoacyl-tRNA biosynthesis; selenocysteinyl-tRNA(Sec) biosynthesis; L-seryl-tRNA(Sec) from L-serine and tRNA(Sec): step 1/1.</text>
</comment>
<evidence type="ECO:0000256" key="5">
    <source>
        <dbReference type="ARBA" id="ARBA00022598"/>
    </source>
</evidence>
<evidence type="ECO:0000256" key="9">
    <source>
        <dbReference type="ARBA" id="ARBA00023146"/>
    </source>
</evidence>
<dbReference type="GO" id="GO:0004828">
    <property type="term" value="F:serine-tRNA ligase activity"/>
    <property type="evidence" value="ECO:0007669"/>
    <property type="project" value="UniProtKB-EC"/>
</dbReference>
<dbReference type="InterPro" id="IPR006195">
    <property type="entry name" value="aa-tRNA-synth_II"/>
</dbReference>
<sequence length="429" mass="49043">MLDLKIILNDAEKIKQVLINRGWEKNKANSIIEKIFFLGKNRSTLMFQQQNLQNELNTNSALIGQYKSQKKNTEELMKQINLLKEKLQKISIETEKNNQELEDLLLEIPNIPTIDTPVGFSEEDNVVIENFWELEQPIIPNPLTHYEIGINLDILDFKRAVKMSGTRFAIFKNQGAQLVRALASFMLDFHTKKGYKELTVPTMVKTEMLYGTGQLPKFGQDSYRIENQDMWMIATSEIPVTNYYNNEIVDLSIPQKFTAYTRCYRSEAGSGGKDTKGLIRSHEFHKVELVKIVSQEESYAEYLKTVEDAKDILKALKIPFQAVQLCTGDLGFSSQKTIDLELWLPSENKYRETSSVSIFGDFQARRAKIRYRDAQGKTKYAHTINGSGLAIDRVIAALLEIYQNQDGTITIPSVLVPYMGGKTKIEKNN</sequence>
<dbReference type="Pfam" id="PF00587">
    <property type="entry name" value="tRNA-synt_2b"/>
    <property type="match status" value="1"/>
</dbReference>
<dbReference type="InterPro" id="IPR033729">
    <property type="entry name" value="SerRS_core"/>
</dbReference>
<evidence type="ECO:0000259" key="14">
    <source>
        <dbReference type="PROSITE" id="PS50862"/>
    </source>
</evidence>
<dbReference type="InterPro" id="IPR002317">
    <property type="entry name" value="Ser-tRNA-ligase_type_1"/>
</dbReference>
<dbReference type="PRINTS" id="PR00981">
    <property type="entry name" value="TRNASYNTHSER"/>
</dbReference>
<feature type="binding site" evidence="12">
    <location>
        <begin position="235"/>
        <end position="237"/>
    </location>
    <ligand>
        <name>L-serine</name>
        <dbReference type="ChEBI" id="CHEBI:33384"/>
    </ligand>
</feature>
<evidence type="ECO:0000313" key="15">
    <source>
        <dbReference type="EMBL" id="UVD81662.1"/>
    </source>
</evidence>
<evidence type="ECO:0000313" key="16">
    <source>
        <dbReference type="Proteomes" id="UP001059252"/>
    </source>
</evidence>
<dbReference type="PIRSF" id="PIRSF001529">
    <property type="entry name" value="Ser-tRNA-synth_IIa"/>
    <property type="match status" value="1"/>
</dbReference>
<keyword evidence="6 12" id="KW-0547">Nucleotide-binding</keyword>
<dbReference type="InterPro" id="IPR045864">
    <property type="entry name" value="aa-tRNA-synth_II/BPL/LPL"/>
</dbReference>
<feature type="binding site" evidence="12">
    <location>
        <position position="387"/>
    </location>
    <ligand>
        <name>L-serine</name>
        <dbReference type="ChEBI" id="CHEBI:33384"/>
    </ligand>
</feature>
<evidence type="ECO:0000256" key="3">
    <source>
        <dbReference type="ARBA" id="ARBA00010728"/>
    </source>
</evidence>
<feature type="binding site" evidence="12">
    <location>
        <begin position="265"/>
        <end position="267"/>
    </location>
    <ligand>
        <name>ATP</name>
        <dbReference type="ChEBI" id="CHEBI:30616"/>
    </ligand>
</feature>
<dbReference type="InterPro" id="IPR015866">
    <property type="entry name" value="Ser-tRNA-synth_1_N"/>
</dbReference>
<dbReference type="EMBL" id="CP102734">
    <property type="protein sequence ID" value="UVD81662.1"/>
    <property type="molecule type" value="Genomic_DNA"/>
</dbReference>
<proteinExistence type="inferred from homology"/>
<dbReference type="RefSeq" id="WP_258210836.1">
    <property type="nucleotide sequence ID" value="NZ_CP102734.1"/>
</dbReference>
<keyword evidence="7 12" id="KW-0067">ATP-binding</keyword>
<feature type="coiled-coil region" evidence="13">
    <location>
        <begin position="66"/>
        <end position="107"/>
    </location>
</feature>
<keyword evidence="9 12" id="KW-0030">Aminoacyl-tRNA synthetase</keyword>
<comment type="similarity">
    <text evidence="3 12">Belongs to the class-II aminoacyl-tRNA synthetase family. Type-1 seryl-tRNA synthetase subfamily.</text>
</comment>
<comment type="function">
    <text evidence="12">Catalyzes the attachment of serine to tRNA(Ser). Is also able to aminoacylate tRNA(Sec) with serine, to form the misacylated tRNA L-seryl-tRNA(Sec), which will be further converted into selenocysteinyl-tRNA(Sec).</text>
</comment>
<dbReference type="CDD" id="cd00770">
    <property type="entry name" value="SerRS_core"/>
    <property type="match status" value="1"/>
</dbReference>
<dbReference type="InterPro" id="IPR042103">
    <property type="entry name" value="SerRS_1_N_sf"/>
</dbReference>
<keyword evidence="13" id="KW-0175">Coiled coil</keyword>
<dbReference type="PROSITE" id="PS50862">
    <property type="entry name" value="AA_TRNA_LIGASE_II"/>
    <property type="match status" value="1"/>
</dbReference>
<evidence type="ECO:0000256" key="2">
    <source>
        <dbReference type="ARBA" id="ARBA00005045"/>
    </source>
</evidence>
<dbReference type="SUPFAM" id="SSF46589">
    <property type="entry name" value="tRNA-binding arm"/>
    <property type="match status" value="1"/>
</dbReference>
<evidence type="ECO:0000256" key="12">
    <source>
        <dbReference type="HAMAP-Rule" id="MF_00176"/>
    </source>
</evidence>
<comment type="subcellular location">
    <subcellularLocation>
        <location evidence="1 12">Cytoplasm</location>
    </subcellularLocation>
</comment>
<evidence type="ECO:0000256" key="8">
    <source>
        <dbReference type="ARBA" id="ARBA00022917"/>
    </source>
</evidence>
<feature type="binding site" evidence="12">
    <location>
        <position position="288"/>
    </location>
    <ligand>
        <name>L-serine</name>
        <dbReference type="ChEBI" id="CHEBI:33384"/>
    </ligand>
</feature>
<organism evidence="15 16">
    <name type="scientific">Mycoplasma iguanae</name>
    <dbReference type="NCBI Taxonomy" id="292461"/>
    <lineage>
        <taxon>Bacteria</taxon>
        <taxon>Bacillati</taxon>
        <taxon>Mycoplasmatota</taxon>
        <taxon>Mollicutes</taxon>
        <taxon>Mycoplasmataceae</taxon>
        <taxon>Mycoplasma</taxon>
    </lineage>
</organism>
<dbReference type="HAMAP" id="MF_00176">
    <property type="entry name" value="Ser_tRNA_synth_type1"/>
    <property type="match status" value="1"/>
</dbReference>
<keyword evidence="5 12" id="KW-0436">Ligase</keyword>
<comment type="catalytic activity">
    <reaction evidence="11 12">
        <text>tRNA(Ser) + L-serine + ATP = L-seryl-tRNA(Ser) + AMP + diphosphate + H(+)</text>
        <dbReference type="Rhea" id="RHEA:12292"/>
        <dbReference type="Rhea" id="RHEA-COMP:9669"/>
        <dbReference type="Rhea" id="RHEA-COMP:9703"/>
        <dbReference type="ChEBI" id="CHEBI:15378"/>
        <dbReference type="ChEBI" id="CHEBI:30616"/>
        <dbReference type="ChEBI" id="CHEBI:33019"/>
        <dbReference type="ChEBI" id="CHEBI:33384"/>
        <dbReference type="ChEBI" id="CHEBI:78442"/>
        <dbReference type="ChEBI" id="CHEBI:78533"/>
        <dbReference type="ChEBI" id="CHEBI:456215"/>
        <dbReference type="EC" id="6.1.1.11"/>
    </reaction>
</comment>
<dbReference type="SUPFAM" id="SSF55681">
    <property type="entry name" value="Class II aaRS and biotin synthetases"/>
    <property type="match status" value="1"/>
</dbReference>
<comment type="subunit">
    <text evidence="12">Homodimer. The tRNA molecule binds across the dimer.</text>
</comment>
<keyword evidence="4 12" id="KW-0963">Cytoplasm</keyword>
<dbReference type="InterPro" id="IPR010978">
    <property type="entry name" value="tRNA-bd_arm"/>
</dbReference>
<accession>A0ABY5R916</accession>
<feature type="binding site" evidence="12">
    <location>
        <begin position="352"/>
        <end position="355"/>
    </location>
    <ligand>
        <name>ATP</name>
        <dbReference type="ChEBI" id="CHEBI:30616"/>
    </ligand>
</feature>
<dbReference type="Pfam" id="PF02403">
    <property type="entry name" value="Seryl_tRNA_N"/>
    <property type="match status" value="1"/>
</dbReference>
<evidence type="ECO:0000256" key="10">
    <source>
        <dbReference type="ARBA" id="ARBA00047929"/>
    </source>
</evidence>
<comment type="domain">
    <text evidence="12">Consists of two distinct domains, a catalytic core and a N-terminal extension that is involved in tRNA binding.</text>
</comment>
<protein>
    <recommendedName>
        <fullName evidence="12">Serine--tRNA ligase</fullName>
        <ecNumber evidence="12">6.1.1.11</ecNumber>
    </recommendedName>
    <alternativeName>
        <fullName evidence="12">Seryl-tRNA synthetase</fullName>
        <shortName evidence="12">SerRS</shortName>
    </alternativeName>
    <alternativeName>
        <fullName evidence="12">Seryl-tRNA(Ser/Sec) synthetase</fullName>
    </alternativeName>
</protein>